<dbReference type="SUPFAM" id="SSF54909">
    <property type="entry name" value="Dimeric alpha+beta barrel"/>
    <property type="match status" value="1"/>
</dbReference>
<feature type="domain" description="YCII-related" evidence="1">
    <location>
        <begin position="7"/>
        <end position="84"/>
    </location>
</feature>
<name>A0A075FIY2_9ARCH</name>
<dbReference type="Gene3D" id="3.30.70.1060">
    <property type="entry name" value="Dimeric alpha+beta barrel"/>
    <property type="match status" value="1"/>
</dbReference>
<dbReference type="InterPro" id="IPR005545">
    <property type="entry name" value="YCII"/>
</dbReference>
<dbReference type="EMBL" id="KF900338">
    <property type="protein sequence ID" value="AIE91410.1"/>
    <property type="molecule type" value="Genomic_DNA"/>
</dbReference>
<dbReference type="PANTHER" id="PTHR37828">
    <property type="entry name" value="GSR2449 PROTEIN"/>
    <property type="match status" value="1"/>
</dbReference>
<organism evidence="2">
    <name type="scientific">uncultured marine thaumarchaeote AD1000_11_E10</name>
    <dbReference type="NCBI Taxonomy" id="1455890"/>
    <lineage>
        <taxon>Archaea</taxon>
        <taxon>Nitrososphaerota</taxon>
        <taxon>environmental samples</taxon>
    </lineage>
</organism>
<dbReference type="InterPro" id="IPR011008">
    <property type="entry name" value="Dimeric_a/b-barrel"/>
</dbReference>
<accession>A0A075FIY2</accession>
<dbReference type="PANTHER" id="PTHR37828:SF1">
    <property type="entry name" value="YCII-RELATED DOMAIN-CONTAINING PROTEIN"/>
    <property type="match status" value="1"/>
</dbReference>
<evidence type="ECO:0000313" key="2">
    <source>
        <dbReference type="EMBL" id="AIE91410.1"/>
    </source>
</evidence>
<protein>
    <recommendedName>
        <fullName evidence="1">YCII-related domain-containing protein</fullName>
    </recommendedName>
</protein>
<proteinExistence type="predicted"/>
<reference evidence="2" key="1">
    <citation type="journal article" date="2014" name="Genome Biol. Evol.">
        <title>Pangenome evidence for extensive interdomain horizontal transfer affecting lineage core and shell genes in uncultured planktonic thaumarchaeota and euryarchaeota.</title>
        <authorList>
            <person name="Deschamps P."/>
            <person name="Zivanovic Y."/>
            <person name="Moreira D."/>
            <person name="Rodriguez-Valera F."/>
            <person name="Lopez-Garcia P."/>
        </authorList>
    </citation>
    <scope>NUCLEOTIDE SEQUENCE</scope>
</reference>
<evidence type="ECO:0000259" key="1">
    <source>
        <dbReference type="Pfam" id="PF03795"/>
    </source>
</evidence>
<dbReference type="Pfam" id="PF03795">
    <property type="entry name" value="YCII"/>
    <property type="match status" value="1"/>
</dbReference>
<dbReference type="AlphaFoldDB" id="A0A075FIY2"/>
<sequence>MNYMENYYVIIQKQISSLEVMNEVRPEHLTYLKEVHNKGELVVAGRYKNGTGGLIIVCTENYERALEIAQNDPYALNDVRDFTILEYGRFDPQSVP</sequence>